<dbReference type="AlphaFoldDB" id="A0A5P1EY29"/>
<dbReference type="Pfam" id="PF00232">
    <property type="entry name" value="Glyco_hydro_1"/>
    <property type="match status" value="1"/>
</dbReference>
<evidence type="ECO:0000256" key="1">
    <source>
        <dbReference type="ARBA" id="ARBA00010838"/>
    </source>
</evidence>
<organism evidence="3 4">
    <name type="scientific">Asparagus officinalis</name>
    <name type="common">Garden asparagus</name>
    <dbReference type="NCBI Taxonomy" id="4686"/>
    <lineage>
        <taxon>Eukaryota</taxon>
        <taxon>Viridiplantae</taxon>
        <taxon>Streptophyta</taxon>
        <taxon>Embryophyta</taxon>
        <taxon>Tracheophyta</taxon>
        <taxon>Spermatophyta</taxon>
        <taxon>Magnoliopsida</taxon>
        <taxon>Liliopsida</taxon>
        <taxon>Asparagales</taxon>
        <taxon>Asparagaceae</taxon>
        <taxon>Asparagoideae</taxon>
        <taxon>Asparagus</taxon>
    </lineage>
</organism>
<dbReference type="InterPro" id="IPR001360">
    <property type="entry name" value="Glyco_hydro_1"/>
</dbReference>
<protein>
    <recommendedName>
        <fullName evidence="5">Beta-glucosidase</fullName>
    </recommendedName>
</protein>
<proteinExistence type="inferred from homology"/>
<dbReference type="EMBL" id="CM007384">
    <property type="protein sequence ID" value="ONK70764.1"/>
    <property type="molecule type" value="Genomic_DNA"/>
</dbReference>
<evidence type="ECO:0000256" key="2">
    <source>
        <dbReference type="RuleBase" id="RU003690"/>
    </source>
</evidence>
<evidence type="ECO:0008006" key="5">
    <source>
        <dbReference type="Google" id="ProtNLM"/>
    </source>
</evidence>
<dbReference type="Proteomes" id="UP000243459">
    <property type="component" value="Chromosome 4"/>
</dbReference>
<comment type="similarity">
    <text evidence="1 2">Belongs to the glycosyl hydrolase 1 family.</text>
</comment>
<gene>
    <name evidence="3" type="ORF">A4U43_C04F1280</name>
</gene>
<feature type="non-terminal residue" evidence="3">
    <location>
        <position position="133"/>
    </location>
</feature>
<dbReference type="PANTHER" id="PTHR10353">
    <property type="entry name" value="GLYCOSYL HYDROLASE"/>
    <property type="match status" value="1"/>
</dbReference>
<reference evidence="4" key="1">
    <citation type="journal article" date="2017" name="Nat. Commun.">
        <title>The asparagus genome sheds light on the origin and evolution of a young Y chromosome.</title>
        <authorList>
            <person name="Harkess A."/>
            <person name="Zhou J."/>
            <person name="Xu C."/>
            <person name="Bowers J.E."/>
            <person name="Van der Hulst R."/>
            <person name="Ayyampalayam S."/>
            <person name="Mercati F."/>
            <person name="Riccardi P."/>
            <person name="McKain M.R."/>
            <person name="Kakrana A."/>
            <person name="Tang H."/>
            <person name="Ray J."/>
            <person name="Groenendijk J."/>
            <person name="Arikit S."/>
            <person name="Mathioni S.M."/>
            <person name="Nakano M."/>
            <person name="Shan H."/>
            <person name="Telgmann-Rauber A."/>
            <person name="Kanno A."/>
            <person name="Yue Z."/>
            <person name="Chen H."/>
            <person name="Li W."/>
            <person name="Chen Y."/>
            <person name="Xu X."/>
            <person name="Zhang Y."/>
            <person name="Luo S."/>
            <person name="Chen H."/>
            <person name="Gao J."/>
            <person name="Mao Z."/>
            <person name="Pires J.C."/>
            <person name="Luo M."/>
            <person name="Kudrna D."/>
            <person name="Wing R.A."/>
            <person name="Meyers B.C."/>
            <person name="Yi K."/>
            <person name="Kong H."/>
            <person name="Lavrijsen P."/>
            <person name="Sunseri F."/>
            <person name="Falavigna A."/>
            <person name="Ye Y."/>
            <person name="Leebens-Mack J.H."/>
            <person name="Chen G."/>
        </authorList>
    </citation>
    <scope>NUCLEOTIDE SEQUENCE [LARGE SCALE GENOMIC DNA]</scope>
    <source>
        <strain evidence="4">cv. DH0086</strain>
    </source>
</reference>
<keyword evidence="4" id="KW-1185">Reference proteome</keyword>
<name>A0A5P1EY29_ASPOF</name>
<dbReference type="SUPFAM" id="SSF51445">
    <property type="entry name" value="(Trans)glycosidases"/>
    <property type="match status" value="1"/>
</dbReference>
<dbReference type="Gramene" id="ONK70764">
    <property type="protein sequence ID" value="ONK70764"/>
    <property type="gene ID" value="A4U43_C04F1280"/>
</dbReference>
<dbReference type="InterPro" id="IPR017853">
    <property type="entry name" value="GH"/>
</dbReference>
<evidence type="ECO:0000313" key="3">
    <source>
        <dbReference type="EMBL" id="ONK70764.1"/>
    </source>
</evidence>
<sequence length="133" mass="15196">MSVEITLQVIVQNHMGIVRLEILRLNHIAPHVTLYCHMQQPSISTENFIRFLDPIIFGDYPIEMYRVLASKLPTFTAEERRKLQNKLDFIGINHYSTVYVKDCMNSPCMVDRFDGNALVSTTAERNGVPIGSP</sequence>
<accession>A0A5P1EY29</accession>
<evidence type="ECO:0000313" key="4">
    <source>
        <dbReference type="Proteomes" id="UP000243459"/>
    </source>
</evidence>
<dbReference type="GO" id="GO:0005975">
    <property type="term" value="P:carbohydrate metabolic process"/>
    <property type="evidence" value="ECO:0007669"/>
    <property type="project" value="InterPro"/>
</dbReference>
<dbReference type="PANTHER" id="PTHR10353:SF236">
    <property type="entry name" value="BETA-GLUCOSIDASE 18"/>
    <property type="match status" value="1"/>
</dbReference>
<dbReference type="GO" id="GO:0008422">
    <property type="term" value="F:beta-glucosidase activity"/>
    <property type="evidence" value="ECO:0007669"/>
    <property type="project" value="UniProtKB-ARBA"/>
</dbReference>
<dbReference type="Gene3D" id="3.20.20.80">
    <property type="entry name" value="Glycosidases"/>
    <property type="match status" value="1"/>
</dbReference>